<feature type="compositionally biased region" description="Basic and acidic residues" evidence="1">
    <location>
        <begin position="157"/>
        <end position="166"/>
    </location>
</feature>
<organism evidence="2 3">
    <name type="scientific">Setaria viridis</name>
    <name type="common">Green bristlegrass</name>
    <name type="synonym">Setaria italica subsp. viridis</name>
    <dbReference type="NCBI Taxonomy" id="4556"/>
    <lineage>
        <taxon>Eukaryota</taxon>
        <taxon>Viridiplantae</taxon>
        <taxon>Streptophyta</taxon>
        <taxon>Embryophyta</taxon>
        <taxon>Tracheophyta</taxon>
        <taxon>Spermatophyta</taxon>
        <taxon>Magnoliopsida</taxon>
        <taxon>Liliopsida</taxon>
        <taxon>Poales</taxon>
        <taxon>Poaceae</taxon>
        <taxon>PACMAD clade</taxon>
        <taxon>Panicoideae</taxon>
        <taxon>Panicodae</taxon>
        <taxon>Paniceae</taxon>
        <taxon>Cenchrinae</taxon>
        <taxon>Setaria</taxon>
    </lineage>
</organism>
<evidence type="ECO:0000256" key="1">
    <source>
        <dbReference type="SAM" id="MobiDB-lite"/>
    </source>
</evidence>
<accession>A0A4U6TE08</accession>
<feature type="compositionally biased region" description="Polar residues" evidence="1">
    <location>
        <begin position="616"/>
        <end position="626"/>
    </location>
</feature>
<name>A0A4U6TE08_SETVI</name>
<feature type="region of interest" description="Disordered" evidence="1">
    <location>
        <begin position="753"/>
        <end position="816"/>
    </location>
</feature>
<dbReference type="GO" id="GO:0008017">
    <property type="term" value="F:microtubule binding"/>
    <property type="evidence" value="ECO:0007669"/>
    <property type="project" value="InterPro"/>
</dbReference>
<dbReference type="InterPro" id="IPR045882">
    <property type="entry name" value="GPT1/2"/>
</dbReference>
<evidence type="ECO:0000313" key="2">
    <source>
        <dbReference type="EMBL" id="TKV98852.1"/>
    </source>
</evidence>
<dbReference type="Gramene" id="TKV98852">
    <property type="protein sequence ID" value="TKV98852"/>
    <property type="gene ID" value="SEVIR_8G001300v2"/>
</dbReference>
<feature type="compositionally biased region" description="Polar residues" evidence="1">
    <location>
        <begin position="187"/>
        <end position="201"/>
    </location>
</feature>
<dbReference type="PANTHER" id="PTHR33737">
    <property type="entry name" value="OS05G0121800 PROTEIN"/>
    <property type="match status" value="1"/>
</dbReference>
<feature type="region of interest" description="Disordered" evidence="1">
    <location>
        <begin position="1"/>
        <end position="34"/>
    </location>
</feature>
<feature type="compositionally biased region" description="Low complexity" evidence="1">
    <location>
        <begin position="805"/>
        <end position="816"/>
    </location>
</feature>
<evidence type="ECO:0000313" key="3">
    <source>
        <dbReference type="Proteomes" id="UP000298652"/>
    </source>
</evidence>
<sequence length="993" mass="105279">MAPPRRLPAATPARSDSPPLVSTGNKENISDAGGATVPDYCRPAPCQEGAAFSPNINNKPAPVNLRKSIAWNPAFFTDQGVLDNLELSLLTGSQLKANGSPRSGVAGGTVSPFCRSGRSGTACVLKEVAENSHGKLPAKYRTTEKQGRKLFSSVKTPQRDQRRECTETQNKASSRSIQKCIPRLPSGSIQKKVPNSSSAAQMSGIPKKSQHSLPTVPRSTSSSTTILKSNVKLGPVNAEQIHRVPGLPPKSKINSVSSGSDTVKDVVPAVTAFREDASGSVERKNFLPNPQIIPSSSFGGPASNFTKPSALRMPSPSVGFFTQENAHVSYGNAAKRNVGNTSSVVKPPRYKQPEDLNGRVHITKPLSTNCTAASNVPPVIRESNPNTLVAPEKEFSSKFITSKYSAKSGYANNQERSDVNCLLAGIGATIQPPNPAKNDAARYSTPVVYSDTSHVERRDISKEVESFENSYPLKGVCPSTIEPVEDSSFKSTCPLTKPIVGSTSSSSSISSRVCSSSDLTCQSKSESGSGESIYLGNSCVEETTTAISLSKGESCTPGLDLSRGFDSHNHQNTECAVLMESVESTVCADQAPCCGSSKGKTPALADCNSDFGDSLCNESKPASSEEPNAEGEIELETNNAPTVEETLSLHVEREHNHNYMSTEPSPMKLEAPTPCVERQHALSVEPNMEDKMVLNADKLSALEGASQIENVKALDRSRTNTILKDHLKNLVPFTEEWLAVMEARGQEVLEQKTGAVQNSPPDKTAPEPSPWSPVKRKAQDVGPFDCTKYSKSVRTSDAPPPPPMSSSSLPAASAALPPSPPPTSSCCCCGSCTEAAADDPPAANKLPSFPCCDDGSHCCWSPPPAPVIPGPCCSIIAPNDDGVGRNGRRSRNDDGVVPGLDGSDKGAKGREWWSLLGSSKPPTPVADMNVGSTLDKLAAVGGGIIISSCCVLLFIFLESLELEDDADGADGFCFFFRQRPPTGTLRRVPPLVQ</sequence>
<feature type="region of interest" description="Disordered" evidence="1">
    <location>
        <begin position="616"/>
        <end position="638"/>
    </location>
</feature>
<proteinExistence type="predicted"/>
<dbReference type="EMBL" id="CM016559">
    <property type="protein sequence ID" value="TKV98852.1"/>
    <property type="molecule type" value="Genomic_DNA"/>
</dbReference>
<feature type="compositionally biased region" description="Polar residues" evidence="1">
    <location>
        <begin position="252"/>
        <end position="261"/>
    </location>
</feature>
<feature type="region of interest" description="Disordered" evidence="1">
    <location>
        <begin position="143"/>
        <end position="224"/>
    </location>
</feature>
<dbReference type="Proteomes" id="UP000298652">
    <property type="component" value="Chromosome 8"/>
</dbReference>
<keyword evidence="3" id="KW-1185">Reference proteome</keyword>
<dbReference type="OMA" id="ENICHDQ"/>
<dbReference type="PANTHER" id="PTHR33737:SF2">
    <property type="entry name" value="OS12G0102700 PROTEIN"/>
    <property type="match status" value="1"/>
</dbReference>
<protein>
    <submittedName>
        <fullName evidence="2">Uncharacterized protein</fullName>
    </submittedName>
</protein>
<gene>
    <name evidence="2" type="ORF">SEVIR_8G001300v2</name>
</gene>
<feature type="region of interest" description="Disordered" evidence="1">
    <location>
        <begin position="242"/>
        <end position="261"/>
    </location>
</feature>
<dbReference type="AlphaFoldDB" id="A0A4U6TE08"/>
<reference evidence="2" key="1">
    <citation type="submission" date="2019-03" db="EMBL/GenBank/DDBJ databases">
        <title>WGS assembly of Setaria viridis.</title>
        <authorList>
            <person name="Huang P."/>
            <person name="Jenkins J."/>
            <person name="Grimwood J."/>
            <person name="Barry K."/>
            <person name="Healey A."/>
            <person name="Mamidi S."/>
            <person name="Sreedasyam A."/>
            <person name="Shu S."/>
            <person name="Feldman M."/>
            <person name="Wu J."/>
            <person name="Yu Y."/>
            <person name="Chen C."/>
            <person name="Johnson J."/>
            <person name="Rokhsar D."/>
            <person name="Baxter I."/>
            <person name="Schmutz J."/>
            <person name="Brutnell T."/>
            <person name="Kellogg E."/>
        </authorList>
    </citation>
    <scope>NUCLEOTIDE SEQUENCE [LARGE SCALE GENOMIC DNA]</scope>
</reference>
<feature type="compositionally biased region" description="Polar residues" evidence="1">
    <location>
        <begin position="167"/>
        <end position="177"/>
    </location>
</feature>